<feature type="transmembrane region" description="Helical" evidence="1">
    <location>
        <begin position="55"/>
        <end position="77"/>
    </location>
</feature>
<keyword evidence="1" id="KW-0812">Transmembrane</keyword>
<feature type="transmembrane region" description="Helical" evidence="1">
    <location>
        <begin position="12"/>
        <end position="35"/>
    </location>
</feature>
<reference evidence="2 3" key="1">
    <citation type="submission" date="2018-07" db="EMBL/GenBank/DDBJ databases">
        <title>Erythrobacter nanhaiensis sp. nov., a novel member of the genus Erythrobacter isolated from the South China Sea.</title>
        <authorList>
            <person name="Chen X."/>
            <person name="Liu J."/>
        </authorList>
    </citation>
    <scope>NUCLEOTIDE SEQUENCE [LARGE SCALE GENOMIC DNA]</scope>
    <source>
        <strain evidence="2 3">S-5</strain>
    </source>
</reference>
<name>A0A395LUJ3_9SPHN</name>
<keyword evidence="3" id="KW-1185">Reference proteome</keyword>
<accession>A0A395LUJ3</accession>
<gene>
    <name evidence="2" type="ORF">DL238_11190</name>
</gene>
<dbReference type="EMBL" id="QRBB01000001">
    <property type="protein sequence ID" value="RDS78110.1"/>
    <property type="molecule type" value="Genomic_DNA"/>
</dbReference>
<keyword evidence="1" id="KW-1133">Transmembrane helix</keyword>
<dbReference type="Proteomes" id="UP000254101">
    <property type="component" value="Unassembled WGS sequence"/>
</dbReference>
<sequence length="83" mass="9150">MSARILQSAPYILMWLAVAIAIVSIGHAILMYQVAQEQIADGTRIEHTLLSLSVFISDLASKIGWATIPFGFAALLYRMDRKA</sequence>
<dbReference type="RefSeq" id="WP_115492333.1">
    <property type="nucleotide sequence ID" value="NZ_JACHWW010000001.1"/>
</dbReference>
<protein>
    <submittedName>
        <fullName evidence="2">Uncharacterized protein</fullName>
    </submittedName>
</protein>
<evidence type="ECO:0000313" key="2">
    <source>
        <dbReference type="EMBL" id="RDS78110.1"/>
    </source>
</evidence>
<organism evidence="2 3">
    <name type="scientific">Alteriqipengyuania lutimaris</name>
    <dbReference type="NCBI Taxonomy" id="1538146"/>
    <lineage>
        <taxon>Bacteria</taxon>
        <taxon>Pseudomonadati</taxon>
        <taxon>Pseudomonadota</taxon>
        <taxon>Alphaproteobacteria</taxon>
        <taxon>Sphingomonadales</taxon>
        <taxon>Erythrobacteraceae</taxon>
        <taxon>Alteriqipengyuania</taxon>
    </lineage>
</organism>
<evidence type="ECO:0000313" key="3">
    <source>
        <dbReference type="Proteomes" id="UP000254101"/>
    </source>
</evidence>
<keyword evidence="1" id="KW-0472">Membrane</keyword>
<dbReference type="AlphaFoldDB" id="A0A395LUJ3"/>
<proteinExistence type="predicted"/>
<comment type="caution">
    <text evidence="2">The sequence shown here is derived from an EMBL/GenBank/DDBJ whole genome shotgun (WGS) entry which is preliminary data.</text>
</comment>
<evidence type="ECO:0000256" key="1">
    <source>
        <dbReference type="SAM" id="Phobius"/>
    </source>
</evidence>